<sequence length="273" mass="31145">MAVRNQRNSWPAVEPFSSSGNWFRGSARASRIPYDDDECRHVGQSSVIYHMVHDANPVNGQTPKPAYRRKKKKSKPELADTEEKDAQPEKCRWCRFRGMFFPWRKPCDRICVPPTEYQPDRFAGYSVDRREWEVVQGNFSGPLNQYYAPDDPDKPEVYMYMVPGETQGLAPVPQITEIDRKVKAIMDAKQERDPDLQMRFTMAQMGGALHAAGLSAIPYIDGQGISATHTDGQVQISRRTEPAEDEWLCDLDKVFVLRERLSPLSLLSPPPTI</sequence>
<dbReference type="Proteomes" id="UP000724584">
    <property type="component" value="Unassembled WGS sequence"/>
</dbReference>
<proteinExistence type="predicted"/>
<comment type="caution">
    <text evidence="1">The sequence shown here is derived from an EMBL/GenBank/DDBJ whole genome shotgun (WGS) entry which is preliminary data.</text>
</comment>
<organism evidence="1 2">
    <name type="scientific">Chaetomium tenue</name>
    <dbReference type="NCBI Taxonomy" id="1854479"/>
    <lineage>
        <taxon>Eukaryota</taxon>
        <taxon>Fungi</taxon>
        <taxon>Dikarya</taxon>
        <taxon>Ascomycota</taxon>
        <taxon>Pezizomycotina</taxon>
        <taxon>Sordariomycetes</taxon>
        <taxon>Sordariomycetidae</taxon>
        <taxon>Sordariales</taxon>
        <taxon>Chaetomiaceae</taxon>
        <taxon>Chaetomium</taxon>
    </lineage>
</organism>
<evidence type="ECO:0000313" key="1">
    <source>
        <dbReference type="EMBL" id="KAH6627940.1"/>
    </source>
</evidence>
<reference evidence="1 2" key="1">
    <citation type="journal article" date="2021" name="Nat. Commun.">
        <title>Genetic determinants of endophytism in the Arabidopsis root mycobiome.</title>
        <authorList>
            <person name="Mesny F."/>
            <person name="Miyauchi S."/>
            <person name="Thiergart T."/>
            <person name="Pickel B."/>
            <person name="Atanasova L."/>
            <person name="Karlsson M."/>
            <person name="Huettel B."/>
            <person name="Barry K.W."/>
            <person name="Haridas S."/>
            <person name="Chen C."/>
            <person name="Bauer D."/>
            <person name="Andreopoulos W."/>
            <person name="Pangilinan J."/>
            <person name="LaButti K."/>
            <person name="Riley R."/>
            <person name="Lipzen A."/>
            <person name="Clum A."/>
            <person name="Drula E."/>
            <person name="Henrissat B."/>
            <person name="Kohler A."/>
            <person name="Grigoriev I.V."/>
            <person name="Martin F.M."/>
            <person name="Hacquard S."/>
        </authorList>
    </citation>
    <scope>NUCLEOTIDE SEQUENCE [LARGE SCALE GENOMIC DNA]</scope>
    <source>
        <strain evidence="1 2">MPI-SDFR-AT-0079</strain>
    </source>
</reference>
<evidence type="ECO:0000313" key="2">
    <source>
        <dbReference type="Proteomes" id="UP000724584"/>
    </source>
</evidence>
<dbReference type="EMBL" id="JAGIZQ010000005">
    <property type="protein sequence ID" value="KAH6627940.1"/>
    <property type="molecule type" value="Genomic_DNA"/>
</dbReference>
<keyword evidence="2" id="KW-1185">Reference proteome</keyword>
<protein>
    <submittedName>
        <fullName evidence="1">Uncharacterized protein</fullName>
    </submittedName>
</protein>
<name>A0ACB7P419_9PEZI</name>
<gene>
    <name evidence="1" type="ORF">F5144DRAFT_549328</name>
</gene>
<accession>A0ACB7P419</accession>